<organism evidence="1">
    <name type="scientific">Rhizophora mucronata</name>
    <name type="common">Asiatic mangrove</name>
    <dbReference type="NCBI Taxonomy" id="61149"/>
    <lineage>
        <taxon>Eukaryota</taxon>
        <taxon>Viridiplantae</taxon>
        <taxon>Streptophyta</taxon>
        <taxon>Embryophyta</taxon>
        <taxon>Tracheophyta</taxon>
        <taxon>Spermatophyta</taxon>
        <taxon>Magnoliopsida</taxon>
        <taxon>eudicotyledons</taxon>
        <taxon>Gunneridae</taxon>
        <taxon>Pentapetalae</taxon>
        <taxon>rosids</taxon>
        <taxon>fabids</taxon>
        <taxon>Malpighiales</taxon>
        <taxon>Rhizophoraceae</taxon>
        <taxon>Rhizophora</taxon>
    </lineage>
</organism>
<protein>
    <submittedName>
        <fullName evidence="1">Uncharacterized protein</fullName>
    </submittedName>
</protein>
<proteinExistence type="predicted"/>
<dbReference type="EMBL" id="GGEC01001856">
    <property type="protein sequence ID" value="MBW82339.1"/>
    <property type="molecule type" value="Transcribed_RNA"/>
</dbReference>
<name>A0A2P2IM70_RHIMU</name>
<accession>A0A2P2IM70</accession>
<reference evidence="1" key="1">
    <citation type="submission" date="2018-02" db="EMBL/GenBank/DDBJ databases">
        <title>Rhizophora mucronata_Transcriptome.</title>
        <authorList>
            <person name="Meera S.P."/>
            <person name="Sreeshan A."/>
            <person name="Augustine A."/>
        </authorList>
    </citation>
    <scope>NUCLEOTIDE SEQUENCE</scope>
    <source>
        <tissue evidence="1">Leaf</tissue>
    </source>
</reference>
<evidence type="ECO:0000313" key="1">
    <source>
        <dbReference type="EMBL" id="MBW82339.1"/>
    </source>
</evidence>
<sequence length="48" mass="5896">MLKYWEKDWIDVLFESNFFWRVSHWRSLANVSLSSRYDFVVPIIDVSL</sequence>
<dbReference type="AlphaFoldDB" id="A0A2P2IM70"/>